<reference evidence="2 3" key="1">
    <citation type="submission" date="2018-06" db="EMBL/GenBank/DDBJ databases">
        <authorList>
            <consortium name="Pathogen Informatics"/>
            <person name="Doyle S."/>
        </authorList>
    </citation>
    <scope>NUCLEOTIDE SEQUENCE [LARGE SCALE GENOMIC DNA]</scope>
    <source>
        <strain evidence="2 3">NCTC204</strain>
    </source>
</reference>
<evidence type="ECO:0000256" key="1">
    <source>
        <dbReference type="SAM" id="MobiDB-lite"/>
    </source>
</evidence>
<feature type="region of interest" description="Disordered" evidence="1">
    <location>
        <begin position="172"/>
        <end position="197"/>
    </location>
</feature>
<sequence length="269" mass="29383">MGTGLTMADTVATLDRLGHRGSIVAFSRHGLLSRGNLSGAGATWPGDYQQGSLRQRLRQIRLDVAYAAQQGLSWQVVLDAVRQQGQRIWQALSVADRQRFLRHLRHYWDVHRYRVAPQVAEVLEARQRTGSLQVQAARLLSISGEGETLRLTLARRGGGVQTLSVDHLILTTGPRTPRPDRQPAIFTGPRPPRPDSRRCLGMGLEVDSRSRAVAEPHVEALPVLVAGPAARGRFGELMGLPQVADHAADVAAQALLTLGIPQDSRCPAY</sequence>
<name>A0A378AAJ9_KLEPN</name>
<dbReference type="InterPro" id="IPR052189">
    <property type="entry name" value="L-asp_N-monooxygenase_NS-form"/>
</dbReference>
<gene>
    <name evidence="2" type="ORF">NCTC204_03369</name>
</gene>
<accession>A0A378AAJ9</accession>
<dbReference type="InterPro" id="IPR036188">
    <property type="entry name" value="FAD/NAD-bd_sf"/>
</dbReference>
<dbReference type="EMBL" id="UGMD01000002">
    <property type="protein sequence ID" value="STV03854.1"/>
    <property type="molecule type" value="Genomic_DNA"/>
</dbReference>
<evidence type="ECO:0000313" key="2">
    <source>
        <dbReference type="EMBL" id="STV03854.1"/>
    </source>
</evidence>
<dbReference type="Proteomes" id="UP000255192">
    <property type="component" value="Unassembled WGS sequence"/>
</dbReference>
<dbReference type="AlphaFoldDB" id="A0A378AAJ9"/>
<protein>
    <submittedName>
        <fullName evidence="2">FAD-dependent oxidoreductase</fullName>
    </submittedName>
</protein>
<dbReference type="PANTHER" id="PTHR40254:SF1">
    <property type="entry name" value="BLR0577 PROTEIN"/>
    <property type="match status" value="1"/>
</dbReference>
<dbReference type="PANTHER" id="PTHR40254">
    <property type="entry name" value="BLR0577 PROTEIN"/>
    <property type="match status" value="1"/>
</dbReference>
<dbReference type="SUPFAM" id="SSF51905">
    <property type="entry name" value="FAD/NAD(P)-binding domain"/>
    <property type="match status" value="1"/>
</dbReference>
<proteinExistence type="predicted"/>
<evidence type="ECO:0000313" key="3">
    <source>
        <dbReference type="Proteomes" id="UP000255192"/>
    </source>
</evidence>
<organism evidence="2 3">
    <name type="scientific">Klebsiella pneumoniae</name>
    <dbReference type="NCBI Taxonomy" id="573"/>
    <lineage>
        <taxon>Bacteria</taxon>
        <taxon>Pseudomonadati</taxon>
        <taxon>Pseudomonadota</taxon>
        <taxon>Gammaproteobacteria</taxon>
        <taxon>Enterobacterales</taxon>
        <taxon>Enterobacteriaceae</taxon>
        <taxon>Klebsiella/Raoultella group</taxon>
        <taxon>Klebsiella</taxon>
        <taxon>Klebsiella pneumoniae complex</taxon>
    </lineage>
</organism>